<name>A0A2G5ETH0_AQUCA</name>
<keyword evidence="2" id="KW-1185">Reference proteome</keyword>
<dbReference type="InParanoid" id="A0A2G5ETH0"/>
<gene>
    <name evidence="1" type="ORF">AQUCO_00400122v1</name>
</gene>
<dbReference type="Proteomes" id="UP000230069">
    <property type="component" value="Unassembled WGS sequence"/>
</dbReference>
<dbReference type="AlphaFoldDB" id="A0A2G5ETH0"/>
<evidence type="ECO:0000313" key="2">
    <source>
        <dbReference type="Proteomes" id="UP000230069"/>
    </source>
</evidence>
<proteinExistence type="predicted"/>
<reference evidence="1 2" key="1">
    <citation type="submission" date="2017-09" db="EMBL/GenBank/DDBJ databases">
        <title>WGS assembly of Aquilegia coerulea Goldsmith.</title>
        <authorList>
            <person name="Hodges S."/>
            <person name="Kramer E."/>
            <person name="Nordborg M."/>
            <person name="Tomkins J."/>
            <person name="Borevitz J."/>
            <person name="Derieg N."/>
            <person name="Yan J."/>
            <person name="Mihaltcheva S."/>
            <person name="Hayes R.D."/>
            <person name="Rokhsar D."/>
        </authorList>
    </citation>
    <scope>NUCLEOTIDE SEQUENCE [LARGE SCALE GENOMIC DNA]</scope>
    <source>
        <strain evidence="2">cv. Goldsmith</strain>
    </source>
</reference>
<evidence type="ECO:0000313" key="1">
    <source>
        <dbReference type="EMBL" id="PIA59043.1"/>
    </source>
</evidence>
<organism evidence="1 2">
    <name type="scientific">Aquilegia coerulea</name>
    <name type="common">Rocky mountain columbine</name>
    <dbReference type="NCBI Taxonomy" id="218851"/>
    <lineage>
        <taxon>Eukaryota</taxon>
        <taxon>Viridiplantae</taxon>
        <taxon>Streptophyta</taxon>
        <taxon>Embryophyta</taxon>
        <taxon>Tracheophyta</taxon>
        <taxon>Spermatophyta</taxon>
        <taxon>Magnoliopsida</taxon>
        <taxon>Ranunculales</taxon>
        <taxon>Ranunculaceae</taxon>
        <taxon>Thalictroideae</taxon>
        <taxon>Aquilegia</taxon>
    </lineage>
</organism>
<dbReference type="EMBL" id="KZ305021">
    <property type="protein sequence ID" value="PIA59043.1"/>
    <property type="molecule type" value="Genomic_DNA"/>
</dbReference>
<accession>A0A2G5ETH0</accession>
<sequence length="111" mass="13378">MYLLNVATRRFFYYILYFFFIPKYVQNYLNSSDLNYKPFFFIVKTFENTYSTTVKKWNPFACNTSCQTNSSTCRPTCSKRPLRCLHRTETDHEDMICSTKIIREPTFQDLL</sequence>
<protein>
    <submittedName>
        <fullName evidence="1">Uncharacterized protein</fullName>
    </submittedName>
</protein>